<feature type="transmembrane region" description="Helical" evidence="4">
    <location>
        <begin position="70"/>
        <end position="87"/>
    </location>
</feature>
<evidence type="ECO:0000259" key="5">
    <source>
        <dbReference type="PROSITE" id="PS51462"/>
    </source>
</evidence>
<evidence type="ECO:0000313" key="6">
    <source>
        <dbReference type="EMBL" id="GGU86382.1"/>
    </source>
</evidence>
<dbReference type="EMBL" id="BMRE01000102">
    <property type="protein sequence ID" value="GGU86382.1"/>
    <property type="molecule type" value="Genomic_DNA"/>
</dbReference>
<feature type="transmembrane region" description="Helical" evidence="4">
    <location>
        <begin position="12"/>
        <end position="31"/>
    </location>
</feature>
<evidence type="ECO:0000256" key="4">
    <source>
        <dbReference type="SAM" id="Phobius"/>
    </source>
</evidence>
<comment type="caution">
    <text evidence="6">The sequence shown here is derived from an EMBL/GenBank/DDBJ whole genome shotgun (WGS) entry which is preliminary data.</text>
</comment>
<comment type="similarity">
    <text evidence="2">Belongs to the Nudix hydrolase family.</text>
</comment>
<name>A0ABQ2VGX0_9PSEU</name>
<dbReference type="PANTHER" id="PTHR43046">
    <property type="entry name" value="GDP-MANNOSE MANNOSYL HYDROLASE"/>
    <property type="match status" value="1"/>
</dbReference>
<feature type="transmembrane region" description="Helical" evidence="4">
    <location>
        <begin position="121"/>
        <end position="139"/>
    </location>
</feature>
<evidence type="ECO:0000256" key="1">
    <source>
        <dbReference type="ARBA" id="ARBA00001946"/>
    </source>
</evidence>
<proteinExistence type="inferred from homology"/>
<keyword evidence="3" id="KW-0378">Hydrolase</keyword>
<keyword evidence="7" id="KW-1185">Reference proteome</keyword>
<sequence length="411" mass="45432">MRMARLRIKHWATGHPLLATIGVAMLWTVVFRVAGQGVMAGAFAALVPIGVIATCGWWRETGVVPGKPTSRWLVLVPLLAVAPLSGLPHWQEFAISVVFAASVVLAQHGTGQFMLRRFGQWYGTIGVLLIFGPVVVWEATTWPVAVTGLAVLFALAAARWHVGCIWPLVLVHAVMPHSLPWWLIAVLVGYGVLLLWRFPVVEMSARPTVRILCFDECGRILLLGWCDPFDGSRAWDLPGGGIDPGETPLEAARRELREETGLPGSCVRDHYVFARRDAQWNGVRYRGIERFYLSVVPAGIRPARIAREPHETALIREQRWVDPARLCDLSGHVQLTNLRGIAESLHSLACRPVITPVALPTAKSDRRAHRGRCREFGSSDRVFRTGLRKLRDISSVDPGAGQASDCDPPYR</sequence>
<dbReference type="SUPFAM" id="SSF55811">
    <property type="entry name" value="Nudix"/>
    <property type="match status" value="1"/>
</dbReference>
<dbReference type="InterPro" id="IPR000086">
    <property type="entry name" value="NUDIX_hydrolase_dom"/>
</dbReference>
<evidence type="ECO:0000256" key="2">
    <source>
        <dbReference type="ARBA" id="ARBA00005582"/>
    </source>
</evidence>
<dbReference type="PANTHER" id="PTHR43046:SF14">
    <property type="entry name" value="MUTT_NUDIX FAMILY PROTEIN"/>
    <property type="match status" value="1"/>
</dbReference>
<organism evidence="6 7">
    <name type="scientific">Lentzea flava</name>
    <dbReference type="NCBI Taxonomy" id="103732"/>
    <lineage>
        <taxon>Bacteria</taxon>
        <taxon>Bacillati</taxon>
        <taxon>Actinomycetota</taxon>
        <taxon>Actinomycetes</taxon>
        <taxon>Pseudonocardiales</taxon>
        <taxon>Pseudonocardiaceae</taxon>
        <taxon>Lentzea</taxon>
    </lineage>
</organism>
<dbReference type="Proteomes" id="UP000649573">
    <property type="component" value="Unassembled WGS sequence"/>
</dbReference>
<dbReference type="PROSITE" id="PS51462">
    <property type="entry name" value="NUDIX"/>
    <property type="match status" value="1"/>
</dbReference>
<feature type="transmembrane region" description="Helical" evidence="4">
    <location>
        <begin position="145"/>
        <end position="169"/>
    </location>
</feature>
<feature type="transmembrane region" description="Helical" evidence="4">
    <location>
        <begin position="37"/>
        <end position="58"/>
    </location>
</feature>
<protein>
    <recommendedName>
        <fullName evidence="5">Nudix hydrolase domain-containing protein</fullName>
    </recommendedName>
</protein>
<dbReference type="InterPro" id="IPR020476">
    <property type="entry name" value="Nudix_hydrolase"/>
</dbReference>
<reference evidence="7" key="1">
    <citation type="journal article" date="2019" name="Int. J. Syst. Evol. Microbiol.">
        <title>The Global Catalogue of Microorganisms (GCM) 10K type strain sequencing project: providing services to taxonomists for standard genome sequencing and annotation.</title>
        <authorList>
            <consortium name="The Broad Institute Genomics Platform"/>
            <consortium name="The Broad Institute Genome Sequencing Center for Infectious Disease"/>
            <person name="Wu L."/>
            <person name="Ma J."/>
        </authorList>
    </citation>
    <scope>NUCLEOTIDE SEQUENCE [LARGE SCALE GENOMIC DNA]</scope>
    <source>
        <strain evidence="7">JCM 3296</strain>
    </source>
</reference>
<dbReference type="InterPro" id="IPR015797">
    <property type="entry name" value="NUDIX_hydrolase-like_dom_sf"/>
</dbReference>
<dbReference type="InterPro" id="IPR020084">
    <property type="entry name" value="NUDIX_hydrolase_CS"/>
</dbReference>
<accession>A0ABQ2VGX0</accession>
<dbReference type="Gene3D" id="3.90.79.10">
    <property type="entry name" value="Nucleoside Triphosphate Pyrophosphohydrolase"/>
    <property type="match status" value="1"/>
</dbReference>
<keyword evidence="4" id="KW-0812">Transmembrane</keyword>
<feature type="transmembrane region" description="Helical" evidence="4">
    <location>
        <begin position="181"/>
        <end position="198"/>
    </location>
</feature>
<evidence type="ECO:0000313" key="7">
    <source>
        <dbReference type="Proteomes" id="UP000649573"/>
    </source>
</evidence>
<keyword evidence="4" id="KW-1133">Transmembrane helix</keyword>
<gene>
    <name evidence="6" type="ORF">GCM10010178_90510</name>
</gene>
<comment type="cofactor">
    <cofactor evidence="1">
        <name>Mg(2+)</name>
        <dbReference type="ChEBI" id="CHEBI:18420"/>
    </cofactor>
</comment>
<keyword evidence="4" id="KW-0472">Membrane</keyword>
<dbReference type="PRINTS" id="PR00502">
    <property type="entry name" value="NUDIXFAMILY"/>
</dbReference>
<feature type="domain" description="Nudix hydrolase" evidence="5">
    <location>
        <begin position="204"/>
        <end position="349"/>
    </location>
</feature>
<evidence type="ECO:0000256" key="3">
    <source>
        <dbReference type="ARBA" id="ARBA00022801"/>
    </source>
</evidence>
<dbReference type="Pfam" id="PF00293">
    <property type="entry name" value="NUDIX"/>
    <property type="match status" value="1"/>
</dbReference>
<dbReference type="PROSITE" id="PS00893">
    <property type="entry name" value="NUDIX_BOX"/>
    <property type="match status" value="1"/>
</dbReference>